<feature type="transmembrane region" description="Helical" evidence="6">
    <location>
        <begin position="464"/>
        <end position="480"/>
    </location>
</feature>
<evidence type="ECO:0000256" key="2">
    <source>
        <dbReference type="ARBA" id="ARBA00022475"/>
    </source>
</evidence>
<keyword evidence="2" id="KW-1003">Cell membrane</keyword>
<feature type="transmembrane region" description="Helical" evidence="6">
    <location>
        <begin position="189"/>
        <end position="214"/>
    </location>
</feature>
<feature type="transmembrane region" description="Helical" evidence="6">
    <location>
        <begin position="306"/>
        <end position="326"/>
    </location>
</feature>
<reference evidence="8" key="1">
    <citation type="submission" date="2021-02" db="EMBL/GenBank/DDBJ databases">
        <title>Activity-based single-cell genomes from oceanic crustal fluid captures similar information to metagenomic and metatranscriptomic surveys with orders of magnitude less sampling.</title>
        <authorList>
            <person name="D'Angelo T.S."/>
            <person name="Orcutt B.N."/>
        </authorList>
    </citation>
    <scope>NUCLEOTIDE SEQUENCE [LARGE SCALE GENOMIC DNA]</scope>
    <source>
        <strain evidence="8">AH-315-E05</strain>
    </source>
</reference>
<keyword evidence="9" id="KW-1185">Reference proteome</keyword>
<keyword evidence="4 6" id="KW-1133">Transmembrane helix</keyword>
<feature type="transmembrane region" description="Helical" evidence="6">
    <location>
        <begin position="254"/>
        <end position="276"/>
    </location>
</feature>
<keyword evidence="3 6" id="KW-0812">Transmembrane</keyword>
<accession>A0ABS3AWG2</accession>
<feature type="transmembrane region" description="Helical" evidence="6">
    <location>
        <begin position="69"/>
        <end position="88"/>
    </location>
</feature>
<dbReference type="InterPro" id="IPR018461">
    <property type="entry name" value="Na/H_Antiport_NhaC-like_C"/>
</dbReference>
<dbReference type="PANTHER" id="PTHR43478:SF1">
    <property type="entry name" value="NA+_H+ ANTIPORTER NHAC-LIKE C-TERMINAL DOMAIN-CONTAINING PROTEIN"/>
    <property type="match status" value="1"/>
</dbReference>
<dbReference type="Proteomes" id="UP000765003">
    <property type="component" value="Unassembled WGS sequence"/>
</dbReference>
<feature type="domain" description="Na+/H+ antiporter NhaC-like C-terminal" evidence="7">
    <location>
        <begin position="158"/>
        <end position="476"/>
    </location>
</feature>
<dbReference type="PANTHER" id="PTHR43478">
    <property type="entry name" value="NA+/H+ ANTIPORTER-RELATED"/>
    <property type="match status" value="1"/>
</dbReference>
<comment type="subcellular location">
    <subcellularLocation>
        <location evidence="1">Cell membrane</location>
        <topology evidence="1">Multi-pass membrane protein</topology>
    </subcellularLocation>
</comment>
<feature type="transmembrane region" description="Helical" evidence="6">
    <location>
        <begin position="148"/>
        <end position="169"/>
    </location>
</feature>
<sequence length="510" mass="54318">MNTFGIFSLLPILVAIFLAISFRNVILALFVAIWLAGTIFLHGNPILGLIHAVDKLLINSLTDSDHIRIIVFSLLVGAMIGILSKSGATSAFVEIVGRFAKGRRSAQILTWFSGLFIFFDDYANCLIVGNAMRSLFDKLKISRQKLAYLVDSTAAPVASISLISTWVAFQVGLIEDSLAKSNIATDAYSFYIQGIAYNFYPIFTLVYVISIGALGKDYGPMLTVEKSIKNKKLAVIDPVLKKDTAHAKSAPTNLLFWLFLLPVFTLIGVALSVLWFEGKQDLPANAAIFEILGNADPYSAMMKGGLSALILSLIMCLGLKILPLKYTMNALSSGMRDLFDAVVILALAWALSSGVAELGAADYLVGLLQDTLPPMLLPTLVFILAAIVSFSTGTSYGTMGILMPIVIPLAFAISPENSSLPIAACASVLGGSVFGDHCSPISDTTVMSSMGSGCDLLEHVRTQLPYALVTAAITIIFGTLPVGFGFPALACLLLGAGACVLSVHLLGRRA</sequence>
<evidence type="ECO:0000256" key="1">
    <source>
        <dbReference type="ARBA" id="ARBA00004651"/>
    </source>
</evidence>
<evidence type="ECO:0000256" key="3">
    <source>
        <dbReference type="ARBA" id="ARBA00022692"/>
    </source>
</evidence>
<proteinExistence type="predicted"/>
<evidence type="ECO:0000256" key="5">
    <source>
        <dbReference type="ARBA" id="ARBA00023136"/>
    </source>
</evidence>
<feature type="transmembrane region" description="Helical" evidence="6">
    <location>
        <begin position="338"/>
        <end position="360"/>
    </location>
</feature>
<dbReference type="EMBL" id="JAFITA010000001">
    <property type="protein sequence ID" value="MBN4077279.1"/>
    <property type="molecule type" value="Genomic_DNA"/>
</dbReference>
<evidence type="ECO:0000313" key="8">
    <source>
        <dbReference type="EMBL" id="MBN4077279.1"/>
    </source>
</evidence>
<feature type="transmembrane region" description="Helical" evidence="6">
    <location>
        <begin position="39"/>
        <end position="57"/>
    </location>
</feature>
<dbReference type="Pfam" id="PF03553">
    <property type="entry name" value="Na_H_antiporter"/>
    <property type="match status" value="1"/>
</dbReference>
<evidence type="ECO:0000256" key="4">
    <source>
        <dbReference type="ARBA" id="ARBA00022989"/>
    </source>
</evidence>
<keyword evidence="5 6" id="KW-0472">Membrane</keyword>
<feature type="transmembrane region" description="Helical" evidence="6">
    <location>
        <begin position="380"/>
        <end position="413"/>
    </location>
</feature>
<name>A0ABS3AWG2_9FIRM</name>
<gene>
    <name evidence="8" type="ORF">JYT19_00040</name>
</gene>
<comment type="caution">
    <text evidence="8">The sequence shown here is derived from an EMBL/GenBank/DDBJ whole genome shotgun (WGS) entry which is preliminary data.</text>
</comment>
<feature type="transmembrane region" description="Helical" evidence="6">
    <location>
        <begin position="486"/>
        <end position="507"/>
    </location>
</feature>
<organism evidence="8 9">
    <name type="scientific">Sulfobacillus acidophilus</name>
    <dbReference type="NCBI Taxonomy" id="53633"/>
    <lineage>
        <taxon>Bacteria</taxon>
        <taxon>Bacillati</taxon>
        <taxon>Bacillota</taxon>
        <taxon>Clostridia</taxon>
        <taxon>Eubacteriales</taxon>
        <taxon>Clostridiales Family XVII. Incertae Sedis</taxon>
        <taxon>Sulfobacillus</taxon>
    </lineage>
</organism>
<protein>
    <submittedName>
        <fullName evidence="8">Na+/H+ antiporter NhaC family protein</fullName>
    </submittedName>
</protein>
<feature type="transmembrane region" description="Helical" evidence="6">
    <location>
        <begin position="108"/>
        <end position="127"/>
    </location>
</feature>
<evidence type="ECO:0000259" key="7">
    <source>
        <dbReference type="Pfam" id="PF03553"/>
    </source>
</evidence>
<feature type="transmembrane region" description="Helical" evidence="6">
    <location>
        <begin position="12"/>
        <end position="33"/>
    </location>
</feature>
<evidence type="ECO:0000313" key="9">
    <source>
        <dbReference type="Proteomes" id="UP000765003"/>
    </source>
</evidence>
<evidence type="ECO:0000256" key="6">
    <source>
        <dbReference type="SAM" id="Phobius"/>
    </source>
</evidence>